<keyword evidence="2" id="KW-0808">Transferase</keyword>
<dbReference type="EMBL" id="JBHPBY010000401">
    <property type="protein sequence ID" value="MFC1852994.1"/>
    <property type="molecule type" value="Genomic_DNA"/>
</dbReference>
<dbReference type="Pfam" id="PF00069">
    <property type="entry name" value="Pkinase"/>
    <property type="match status" value="1"/>
</dbReference>
<dbReference type="Proteomes" id="UP001594351">
    <property type="component" value="Unassembled WGS sequence"/>
</dbReference>
<dbReference type="InterPro" id="IPR011009">
    <property type="entry name" value="Kinase-like_dom_sf"/>
</dbReference>
<keyword evidence="2" id="KW-0418">Kinase</keyword>
<comment type="caution">
    <text evidence="2">The sequence shown here is derived from an EMBL/GenBank/DDBJ whole genome shotgun (WGS) entry which is preliminary data.</text>
</comment>
<gene>
    <name evidence="2" type="ORF">ACFL27_22585</name>
</gene>
<evidence type="ECO:0000313" key="2">
    <source>
        <dbReference type="EMBL" id="MFC1852994.1"/>
    </source>
</evidence>
<reference evidence="2 3" key="1">
    <citation type="submission" date="2024-09" db="EMBL/GenBank/DDBJ databases">
        <title>Laminarin stimulates single cell rates of sulfate reduction while oxygen inhibits transcriptomic activity in coastal marine sediment.</title>
        <authorList>
            <person name="Lindsay M."/>
            <person name="Orcutt B."/>
            <person name="Emerson D."/>
            <person name="Stepanauskas R."/>
            <person name="D'Angelo T."/>
        </authorList>
    </citation>
    <scope>NUCLEOTIDE SEQUENCE [LARGE SCALE GENOMIC DNA]</scope>
    <source>
        <strain evidence="2">SAG AM-311-K15</strain>
    </source>
</reference>
<dbReference type="SUPFAM" id="SSF56112">
    <property type="entry name" value="Protein kinase-like (PK-like)"/>
    <property type="match status" value="1"/>
</dbReference>
<evidence type="ECO:0000313" key="3">
    <source>
        <dbReference type="Proteomes" id="UP001594351"/>
    </source>
</evidence>
<keyword evidence="2" id="KW-0723">Serine/threonine-protein kinase</keyword>
<keyword evidence="3" id="KW-1185">Reference proteome</keyword>
<protein>
    <submittedName>
        <fullName evidence="2">Serine/threonine protein kinase</fullName>
    </submittedName>
</protein>
<feature type="non-terminal residue" evidence="2">
    <location>
        <position position="332"/>
    </location>
</feature>
<name>A0ABV6Z3H3_UNCC1</name>
<dbReference type="PROSITE" id="PS50011">
    <property type="entry name" value="PROTEIN_KINASE_DOM"/>
    <property type="match status" value="1"/>
</dbReference>
<feature type="domain" description="Protein kinase" evidence="1">
    <location>
        <begin position="1"/>
        <end position="243"/>
    </location>
</feature>
<dbReference type="PANTHER" id="PTHR24348">
    <property type="entry name" value="SERINE/THREONINE-PROTEIN KINASE UNC-51-RELATED"/>
    <property type="match status" value="1"/>
</dbReference>
<dbReference type="InterPro" id="IPR000719">
    <property type="entry name" value="Prot_kinase_dom"/>
</dbReference>
<sequence>MGTTGEPVLLQILNLPIIKEILPPKIKQQHFFDSLRRVCSLHHYNIVPLNKFWPEDDTIVLCYQHCSGSPLSTTITDGKFSIAEVFRITIEICSALDRAHQLGIVHGHLSPDDILIQDNGRVQVFQFGFRVLIQKMAKLNQIPENELPYFCPDLFRSEPIKSSDDVFSAGIIFHQLLTGNNPFEGKNESEIIQNICQNKPPPLPLLENAWFSELEPIMAKVLAKEEKDRFENCGLFIAALKSLRSKRIIADISDAPEPDLIPTVHSENEKTTIISPAPSRSFEIENQAITPSILKPAPSRKDSEEYEIETDSLGVVERSEPIKTKWLSFGVV</sequence>
<evidence type="ECO:0000259" key="1">
    <source>
        <dbReference type="PROSITE" id="PS50011"/>
    </source>
</evidence>
<dbReference type="Gene3D" id="1.10.510.10">
    <property type="entry name" value="Transferase(Phosphotransferase) domain 1"/>
    <property type="match status" value="1"/>
</dbReference>
<dbReference type="InterPro" id="IPR045269">
    <property type="entry name" value="Atg1-like"/>
</dbReference>
<dbReference type="GO" id="GO:0004674">
    <property type="term" value="F:protein serine/threonine kinase activity"/>
    <property type="evidence" value="ECO:0007669"/>
    <property type="project" value="UniProtKB-KW"/>
</dbReference>
<accession>A0ABV6Z3H3</accession>
<organism evidence="2 3">
    <name type="scientific">candidate division CSSED10-310 bacterium</name>
    <dbReference type="NCBI Taxonomy" id="2855610"/>
    <lineage>
        <taxon>Bacteria</taxon>
        <taxon>Bacteria division CSSED10-310</taxon>
    </lineage>
</organism>
<dbReference type="SMART" id="SM00220">
    <property type="entry name" value="S_TKc"/>
    <property type="match status" value="1"/>
</dbReference>
<proteinExistence type="predicted"/>